<feature type="compositionally biased region" description="Acidic residues" evidence="1">
    <location>
        <begin position="158"/>
        <end position="167"/>
    </location>
</feature>
<feature type="region of interest" description="Disordered" evidence="1">
    <location>
        <begin position="118"/>
        <end position="364"/>
    </location>
</feature>
<feature type="compositionally biased region" description="Basic and acidic residues" evidence="1">
    <location>
        <begin position="336"/>
        <end position="346"/>
    </location>
</feature>
<dbReference type="PANTHER" id="PTHR15932">
    <property type="entry name" value="UBIQUITIN INTERACTION MOTIF-CONTAINING PROTEIN 1"/>
    <property type="match status" value="1"/>
</dbReference>
<feature type="compositionally biased region" description="Pro residues" evidence="1">
    <location>
        <begin position="274"/>
        <end position="283"/>
    </location>
</feature>
<feature type="compositionally biased region" description="Basic residues" evidence="1">
    <location>
        <begin position="530"/>
        <end position="548"/>
    </location>
</feature>
<feature type="compositionally biased region" description="Basic and acidic residues" evidence="1">
    <location>
        <begin position="24"/>
        <end position="34"/>
    </location>
</feature>
<feature type="region of interest" description="Disordered" evidence="1">
    <location>
        <begin position="384"/>
        <end position="418"/>
    </location>
</feature>
<protein>
    <recommendedName>
        <fullName evidence="4">Ubiquitin interaction motif-containing protein 1</fullName>
    </recommendedName>
</protein>
<dbReference type="CDD" id="cd20912">
    <property type="entry name" value="AIR_RAP80-like"/>
    <property type="match status" value="1"/>
</dbReference>
<proteinExistence type="predicted"/>
<dbReference type="GO" id="GO:0070530">
    <property type="term" value="F:K63-linked polyubiquitin modification-dependent protein binding"/>
    <property type="evidence" value="ECO:0007669"/>
    <property type="project" value="InterPro"/>
</dbReference>
<evidence type="ECO:0000256" key="1">
    <source>
        <dbReference type="SAM" id="MobiDB-lite"/>
    </source>
</evidence>
<keyword evidence="3" id="KW-1185">Reference proteome</keyword>
<dbReference type="Ensembl" id="ENSNMLT00000020216.1">
    <property type="protein sequence ID" value="ENSNMLP00000017985.1"/>
    <property type="gene ID" value="ENSNMLG00000011848.1"/>
</dbReference>
<dbReference type="InterPro" id="IPR038868">
    <property type="entry name" value="RAP80"/>
</dbReference>
<feature type="compositionally biased region" description="Acidic residues" evidence="1">
    <location>
        <begin position="196"/>
        <end position="207"/>
    </location>
</feature>
<feature type="compositionally biased region" description="Basic and acidic residues" evidence="1">
    <location>
        <begin position="186"/>
        <end position="195"/>
    </location>
</feature>
<feature type="compositionally biased region" description="Polar residues" evidence="1">
    <location>
        <begin position="241"/>
        <end position="255"/>
    </location>
</feature>
<reference evidence="2" key="2">
    <citation type="submission" date="2025-09" db="UniProtKB">
        <authorList>
            <consortium name="Ensembl"/>
        </authorList>
    </citation>
    <scope>IDENTIFICATION</scope>
</reference>
<feature type="compositionally biased region" description="Polar residues" evidence="1">
    <location>
        <begin position="35"/>
        <end position="46"/>
    </location>
</feature>
<feature type="region of interest" description="Disordered" evidence="1">
    <location>
        <begin position="466"/>
        <end position="485"/>
    </location>
</feature>
<dbReference type="GO" id="GO:0042393">
    <property type="term" value="F:histone binding"/>
    <property type="evidence" value="ECO:0007669"/>
    <property type="project" value="TreeGrafter"/>
</dbReference>
<feature type="compositionally biased region" description="Basic and acidic residues" evidence="1">
    <location>
        <begin position="309"/>
        <end position="328"/>
    </location>
</feature>
<dbReference type="PANTHER" id="PTHR15932:SF2">
    <property type="entry name" value="BRCA1-A COMPLEX SUBUNIT RAP80"/>
    <property type="match status" value="1"/>
</dbReference>
<reference evidence="2" key="1">
    <citation type="submission" date="2025-08" db="UniProtKB">
        <authorList>
            <consortium name="Ensembl"/>
        </authorList>
    </citation>
    <scope>IDENTIFICATION</scope>
</reference>
<dbReference type="GO" id="GO:0006302">
    <property type="term" value="P:double-strand break repair"/>
    <property type="evidence" value="ECO:0007669"/>
    <property type="project" value="InterPro"/>
</dbReference>
<evidence type="ECO:0000313" key="3">
    <source>
        <dbReference type="Proteomes" id="UP000694523"/>
    </source>
</evidence>
<feature type="compositionally biased region" description="Basic and acidic residues" evidence="1">
    <location>
        <begin position="208"/>
        <end position="228"/>
    </location>
</feature>
<evidence type="ECO:0008006" key="4">
    <source>
        <dbReference type="Google" id="ProtNLM"/>
    </source>
</evidence>
<feature type="compositionally biased region" description="Basic and acidic residues" evidence="1">
    <location>
        <begin position="407"/>
        <end position="418"/>
    </location>
</feature>
<feature type="compositionally biased region" description="Basic residues" evidence="1">
    <location>
        <begin position="142"/>
        <end position="152"/>
    </location>
</feature>
<dbReference type="GO" id="GO:0070531">
    <property type="term" value="C:BRCA1-A complex"/>
    <property type="evidence" value="ECO:0007669"/>
    <property type="project" value="InterPro"/>
</dbReference>
<organism evidence="2 3">
    <name type="scientific">Neogobius melanostomus</name>
    <name type="common">round goby</name>
    <dbReference type="NCBI Taxonomy" id="47308"/>
    <lineage>
        <taxon>Eukaryota</taxon>
        <taxon>Metazoa</taxon>
        <taxon>Chordata</taxon>
        <taxon>Craniata</taxon>
        <taxon>Vertebrata</taxon>
        <taxon>Euteleostomi</taxon>
        <taxon>Actinopterygii</taxon>
        <taxon>Neopterygii</taxon>
        <taxon>Teleostei</taxon>
        <taxon>Neoteleostei</taxon>
        <taxon>Acanthomorphata</taxon>
        <taxon>Gobiaria</taxon>
        <taxon>Gobiiformes</taxon>
        <taxon>Gobioidei</taxon>
        <taxon>Gobiidae</taxon>
        <taxon>Benthophilinae</taxon>
        <taxon>Neogobiini</taxon>
        <taxon>Neogobius</taxon>
    </lineage>
</organism>
<dbReference type="GO" id="GO:0045739">
    <property type="term" value="P:positive regulation of DNA repair"/>
    <property type="evidence" value="ECO:0007669"/>
    <property type="project" value="TreeGrafter"/>
</dbReference>
<sequence>MTLHWSEEDDDDTTPVVSPSPVFPDERNDLRSANESEGSAEPQAQSRAAAPPVGSGVGEVPCFSGDMAPQSTVHYYWGVPFCPRGLDPDQYTKVIVAQMEVYEKSLKQAQRGFLNKAKWGEPILPRPEKSPSPEPNSPQRIFPKRRSWRLRGKLRELESEEEVEEMTQDTRTSPRTLWEEEEAHEEGDKEMKQNAEEGDEEEAGLEQEEARQKKPMEEAALEELREDGTQGESDCEVCPETQLSDDNTQELTLPSQPLLRSPEIETIQVDSPNVPEPQSPQTPEPKEPMVQGPESVEEPMESTAQELFKPGHKDLEGPHCESQSRESPRPSQPSHLDQDMDSKEPTDPDPGPGPDLVSREESSVQCPLCQRVFPSDQIEMHAAFCDGGPEAAGDKASSKPRRKRLRRGEAENANHTHSEPSVALEKCYVCLKAVPLRDYSFHTDRCFLRPGLRTANTGGLLSALDQSEHRDSEAGPSGSTAKPQEVINLVDDDEDEEEEVSLIQISNSPIRSFTAISDAQDCLIDFSRQHQGKRPGTRLGTKHRSKRR</sequence>
<dbReference type="AlphaFoldDB" id="A0A8C6TCG5"/>
<dbReference type="Proteomes" id="UP000694523">
    <property type="component" value="Unplaced"/>
</dbReference>
<feature type="region of interest" description="Disordered" evidence="1">
    <location>
        <begin position="526"/>
        <end position="548"/>
    </location>
</feature>
<name>A0A8C6TCG5_9GOBI</name>
<evidence type="ECO:0000313" key="2">
    <source>
        <dbReference type="Ensembl" id="ENSNMLP00000017985.1"/>
    </source>
</evidence>
<accession>A0A8C6TCG5</accession>
<feature type="region of interest" description="Disordered" evidence="1">
    <location>
        <begin position="1"/>
        <end position="64"/>
    </location>
</feature>